<dbReference type="InterPro" id="IPR001434">
    <property type="entry name" value="OmcB-like_DUF11"/>
</dbReference>
<evidence type="ECO:0000313" key="5">
    <source>
        <dbReference type="Proteomes" id="UP000219689"/>
    </source>
</evidence>
<comment type="caution">
    <text evidence="4">The sequence shown here is derived from an EMBL/GenBank/DDBJ whole genome shotgun (WGS) entry which is preliminary data.</text>
</comment>
<name>A0A2A5QQ93_9EURY</name>
<evidence type="ECO:0000259" key="3">
    <source>
        <dbReference type="Pfam" id="PF01345"/>
    </source>
</evidence>
<dbReference type="EMBL" id="NXNI01000002">
    <property type="protein sequence ID" value="PCR88984.1"/>
    <property type="molecule type" value="Genomic_DNA"/>
</dbReference>
<dbReference type="PANTHER" id="PTHR35902">
    <property type="entry name" value="S-LAYER DOMAIN-LIKE PROTEIN-RELATED"/>
    <property type="match status" value="1"/>
</dbReference>
<organism evidence="4 5">
    <name type="scientific">Natrinema ejinorense</name>
    <dbReference type="NCBI Taxonomy" id="373386"/>
    <lineage>
        <taxon>Archaea</taxon>
        <taxon>Methanobacteriati</taxon>
        <taxon>Methanobacteriota</taxon>
        <taxon>Stenosarchaea group</taxon>
        <taxon>Halobacteria</taxon>
        <taxon>Halobacteriales</taxon>
        <taxon>Natrialbaceae</taxon>
        <taxon>Natrinema</taxon>
    </lineage>
</organism>
<evidence type="ECO:0000256" key="2">
    <source>
        <dbReference type="SAM" id="Phobius"/>
    </source>
</evidence>
<dbReference type="PANTHER" id="PTHR35902:SF3">
    <property type="entry name" value="NPCBM-ASSOCIATED, NEW3 DOMAIN OF ALPHA-GALACTOSIDASE"/>
    <property type="match status" value="1"/>
</dbReference>
<evidence type="ECO:0000256" key="1">
    <source>
        <dbReference type="SAM" id="MobiDB-lite"/>
    </source>
</evidence>
<feature type="region of interest" description="Disordered" evidence="1">
    <location>
        <begin position="212"/>
        <end position="235"/>
    </location>
</feature>
<evidence type="ECO:0000313" key="4">
    <source>
        <dbReference type="EMBL" id="PCR88984.1"/>
    </source>
</evidence>
<feature type="domain" description="DUF11" evidence="3">
    <location>
        <begin position="119"/>
        <end position="227"/>
    </location>
</feature>
<gene>
    <name evidence="4" type="ORF">CP557_21175</name>
</gene>
<accession>A0A2A5QQ93</accession>
<dbReference type="InterPro" id="IPR013783">
    <property type="entry name" value="Ig-like_fold"/>
</dbReference>
<sequence>MKGRARPPTRRRAAIAVCSLLLVGVVVTGAVAATPTAVPQAVTPQPDESPQDDTNTTVSAAEPTANESERTTERMAENEAPTQPPAENETPGPPPAGPLATAPPLVQAPEGNVTVAVTEDQSVRAGDATAITLEVTNDGDREATDIVVTVRAADGTLTFGPSAAPQPTRSVAIADLSPGDTETVDVEVAAARVDPGTYPLFASVQYRVDAPADEDDLDDADETNDDADETNDDEDEIVQTGGPTALGIVVDESRSFDVTPVDGEVPIDGEGVYEVRIANDGNESVTGVVATLEAGPPLSSDSPTAYVGTLESGDSETARFAFESSTDAIETTTSATITLAYDTDTGDRTSAEPVSVPVTIVAADEDADVDSVAPFAAVALVFVLAAVWWVRRR</sequence>
<keyword evidence="2" id="KW-0812">Transmembrane</keyword>
<dbReference type="AlphaFoldDB" id="A0A2A5QQ93"/>
<feature type="transmembrane region" description="Helical" evidence="2">
    <location>
        <begin position="372"/>
        <end position="390"/>
    </location>
</feature>
<dbReference type="RefSeq" id="WP_097382001.1">
    <property type="nucleotide sequence ID" value="NZ_NXNI01000002.1"/>
</dbReference>
<dbReference type="Gene3D" id="2.60.40.10">
    <property type="entry name" value="Immunoglobulins"/>
    <property type="match status" value="1"/>
</dbReference>
<proteinExistence type="predicted"/>
<dbReference type="Proteomes" id="UP000219689">
    <property type="component" value="Unassembled WGS sequence"/>
</dbReference>
<keyword evidence="5" id="KW-1185">Reference proteome</keyword>
<dbReference type="Pfam" id="PF01345">
    <property type="entry name" value="DUF11"/>
    <property type="match status" value="1"/>
</dbReference>
<dbReference type="OrthoDB" id="170531at2157"/>
<keyword evidence="2" id="KW-1133">Transmembrane helix</keyword>
<keyword evidence="2" id="KW-0472">Membrane</keyword>
<reference evidence="4 5" key="1">
    <citation type="submission" date="2017-09" db="EMBL/GenBank/DDBJ databases">
        <title>Genome sequences of Natrinema ejinorence JCM 13890T.</title>
        <authorList>
            <person name="Roh S.W."/>
            <person name="Kim Y.B."/>
            <person name="Kim J.Y."/>
        </authorList>
    </citation>
    <scope>NUCLEOTIDE SEQUENCE [LARGE SCALE GENOMIC DNA]</scope>
    <source>
        <strain evidence="4 5">JCM 13890</strain>
    </source>
</reference>
<feature type="region of interest" description="Disordered" evidence="1">
    <location>
        <begin position="37"/>
        <end position="106"/>
    </location>
</feature>
<feature type="compositionally biased region" description="Basic and acidic residues" evidence="1">
    <location>
        <begin position="67"/>
        <end position="77"/>
    </location>
</feature>
<protein>
    <recommendedName>
        <fullName evidence="3">DUF11 domain-containing protein</fullName>
    </recommendedName>
</protein>
<feature type="compositionally biased region" description="Low complexity" evidence="1">
    <location>
        <begin position="37"/>
        <end position="46"/>
    </location>
</feature>